<keyword evidence="5" id="KW-1185">Reference proteome</keyword>
<proteinExistence type="predicted"/>
<comment type="caution">
    <text evidence="4">The sequence shown here is derived from an EMBL/GenBank/DDBJ whole genome shotgun (WGS) entry which is preliminary data.</text>
</comment>
<keyword evidence="2" id="KW-0677">Repeat</keyword>
<feature type="repeat" description="WD" evidence="3">
    <location>
        <begin position="211"/>
        <end position="250"/>
    </location>
</feature>
<dbReference type="InterPro" id="IPR020472">
    <property type="entry name" value="WD40_PAC1"/>
</dbReference>
<dbReference type="EMBL" id="CAJVPI010000862">
    <property type="protein sequence ID" value="CAG8578103.1"/>
    <property type="molecule type" value="Genomic_DNA"/>
</dbReference>
<evidence type="ECO:0000313" key="5">
    <source>
        <dbReference type="Proteomes" id="UP000789739"/>
    </source>
</evidence>
<dbReference type="PANTHER" id="PTHR22847:SF637">
    <property type="entry name" value="WD REPEAT DOMAIN 5B"/>
    <property type="match status" value="1"/>
</dbReference>
<name>A0A9N9BW54_9GLOM</name>
<keyword evidence="1 3" id="KW-0853">WD repeat</keyword>
<sequence>MADNFGPQIGTSADSYFQSDRDVAIQQSRAAKSGNNFGEPIKCSSKVLCMLLLTTPDVYAYVGESGFLARKINLATGKTVKFFKGHTGPVTCIGVWFYNGNEYLITGSWDKTLRKWDTKTKETVNTFSAHTDFVKSMAIARNEPILYSGSSDKKIRSWNLVTGEELRSFQGHTRGIEDLGLDESEQYLYSASSDKDIRKWNTSTGDCLQVFDGHLTSVYCLRLFDEEMWTASADKTVKRWDLVTGKPDTSLDHPDFVKCLVVVEPYVITGGRDEDIRIFEIASGKLVKKIEGHFDEVSCMAVHGTTLYTGSLDCTVRKWSIAAKDIQPSTEAKVTKTVETKPTTSIMTAEEEKELADLLGSDEE</sequence>
<dbReference type="InterPro" id="IPR015943">
    <property type="entry name" value="WD40/YVTN_repeat-like_dom_sf"/>
</dbReference>
<dbReference type="GO" id="GO:1990234">
    <property type="term" value="C:transferase complex"/>
    <property type="evidence" value="ECO:0007669"/>
    <property type="project" value="UniProtKB-ARBA"/>
</dbReference>
<gene>
    <name evidence="4" type="ORF">PBRASI_LOCUS6470</name>
</gene>
<dbReference type="AlphaFoldDB" id="A0A9N9BW54"/>
<feature type="repeat" description="WD" evidence="3">
    <location>
        <begin position="127"/>
        <end position="168"/>
    </location>
</feature>
<dbReference type="InterPro" id="IPR036322">
    <property type="entry name" value="WD40_repeat_dom_sf"/>
</dbReference>
<dbReference type="Gene3D" id="2.130.10.10">
    <property type="entry name" value="YVTN repeat-like/Quinoprotein amine dehydrogenase"/>
    <property type="match status" value="2"/>
</dbReference>
<dbReference type="PRINTS" id="PR00320">
    <property type="entry name" value="GPROTEINBRPT"/>
</dbReference>
<dbReference type="InterPro" id="IPR019775">
    <property type="entry name" value="WD40_repeat_CS"/>
</dbReference>
<dbReference type="PANTHER" id="PTHR22847">
    <property type="entry name" value="WD40 REPEAT PROTEIN"/>
    <property type="match status" value="1"/>
</dbReference>
<dbReference type="PROSITE" id="PS00678">
    <property type="entry name" value="WD_REPEATS_1"/>
    <property type="match status" value="1"/>
</dbReference>
<dbReference type="OrthoDB" id="6262491at2759"/>
<dbReference type="Proteomes" id="UP000789739">
    <property type="component" value="Unassembled WGS sequence"/>
</dbReference>
<dbReference type="SUPFAM" id="SSF50978">
    <property type="entry name" value="WD40 repeat-like"/>
    <property type="match status" value="1"/>
</dbReference>
<feature type="repeat" description="WD" evidence="3">
    <location>
        <begin position="290"/>
        <end position="329"/>
    </location>
</feature>
<dbReference type="SMART" id="SM00320">
    <property type="entry name" value="WD40"/>
    <property type="match status" value="6"/>
</dbReference>
<feature type="repeat" description="WD" evidence="3">
    <location>
        <begin position="169"/>
        <end position="210"/>
    </location>
</feature>
<organism evidence="4 5">
    <name type="scientific">Paraglomus brasilianum</name>
    <dbReference type="NCBI Taxonomy" id="144538"/>
    <lineage>
        <taxon>Eukaryota</taxon>
        <taxon>Fungi</taxon>
        <taxon>Fungi incertae sedis</taxon>
        <taxon>Mucoromycota</taxon>
        <taxon>Glomeromycotina</taxon>
        <taxon>Glomeromycetes</taxon>
        <taxon>Paraglomerales</taxon>
        <taxon>Paraglomeraceae</taxon>
        <taxon>Paraglomus</taxon>
    </lineage>
</organism>
<evidence type="ECO:0000256" key="3">
    <source>
        <dbReference type="PROSITE-ProRule" id="PRU00221"/>
    </source>
</evidence>
<evidence type="ECO:0000313" key="4">
    <source>
        <dbReference type="EMBL" id="CAG8578103.1"/>
    </source>
</evidence>
<evidence type="ECO:0000256" key="1">
    <source>
        <dbReference type="ARBA" id="ARBA00022574"/>
    </source>
</evidence>
<dbReference type="Pfam" id="PF00400">
    <property type="entry name" value="WD40"/>
    <property type="match status" value="5"/>
</dbReference>
<dbReference type="PROSITE" id="PS50294">
    <property type="entry name" value="WD_REPEATS_REGION"/>
    <property type="match status" value="2"/>
</dbReference>
<feature type="repeat" description="WD" evidence="3">
    <location>
        <begin position="83"/>
        <end position="126"/>
    </location>
</feature>
<accession>A0A9N9BW54</accession>
<dbReference type="InterPro" id="IPR001680">
    <property type="entry name" value="WD40_rpt"/>
</dbReference>
<reference evidence="4" key="1">
    <citation type="submission" date="2021-06" db="EMBL/GenBank/DDBJ databases">
        <authorList>
            <person name="Kallberg Y."/>
            <person name="Tangrot J."/>
            <person name="Rosling A."/>
        </authorList>
    </citation>
    <scope>NUCLEOTIDE SEQUENCE</scope>
    <source>
        <strain evidence="4">BR232B</strain>
    </source>
</reference>
<dbReference type="PROSITE" id="PS50082">
    <property type="entry name" value="WD_REPEATS_2"/>
    <property type="match status" value="5"/>
</dbReference>
<evidence type="ECO:0000256" key="2">
    <source>
        <dbReference type="ARBA" id="ARBA00022737"/>
    </source>
</evidence>
<dbReference type="CDD" id="cd00200">
    <property type="entry name" value="WD40"/>
    <property type="match status" value="1"/>
</dbReference>
<protein>
    <submittedName>
        <fullName evidence="4">3230_t:CDS:1</fullName>
    </submittedName>
</protein>